<dbReference type="OrthoDB" id="9796530at2"/>
<dbReference type="Proteomes" id="UP000237082">
    <property type="component" value="Unassembled WGS sequence"/>
</dbReference>
<reference evidence="4" key="1">
    <citation type="submission" date="2018-02" db="EMBL/GenBank/DDBJ databases">
        <authorList>
            <person name="O'Hara-Hanley K."/>
            <person name="Soby S."/>
        </authorList>
    </citation>
    <scope>NUCLEOTIDE SEQUENCE [LARGE SCALE GENOMIC DNA]</scope>
    <source>
        <strain evidence="4">MWU14-2602</strain>
    </source>
</reference>
<organism evidence="3 4">
    <name type="scientific">Chromobacterium alticapitis</name>
    <dbReference type="NCBI Taxonomy" id="2073169"/>
    <lineage>
        <taxon>Bacteria</taxon>
        <taxon>Pseudomonadati</taxon>
        <taxon>Pseudomonadota</taxon>
        <taxon>Betaproteobacteria</taxon>
        <taxon>Neisseriales</taxon>
        <taxon>Chromobacteriaceae</taxon>
        <taxon>Chromobacterium</taxon>
    </lineage>
</organism>
<feature type="chain" id="PRO_5015490417" description="YHYH domain-containing protein" evidence="1">
    <location>
        <begin position="20"/>
        <end position="313"/>
    </location>
</feature>
<sequence length="313" mass="32074">MQLLSPPRFILAMTAMLCAACGGGGDSSSTSSAGSSSGSSSKSGSYSTAGVLCSYSESTFNSSASVNATSTAVWSCTSSARQLSANGLPDHSVGTFPNVNNPNTISAQSVTPSFALSPSLSGGSKTVQPTGYALNGVKFDPATAGSCDNSGSCTLIGNTGSWSIEALGQNSFNFGVDSNNAHVQPNGAYHYHGMPTGLMTELGKGAAMTLVGWAEDGFPIYARYGYSSANDAASAIKTLIGSYQLKSTPDSGRPSTSLYPMGTFSQDYQYVAGSGDLDECNGRTGVTPEFPGGIYYYAITDSYPYISRCVKGS</sequence>
<proteinExistence type="predicted"/>
<dbReference type="AlphaFoldDB" id="A0A2S5DET5"/>
<evidence type="ECO:0000313" key="4">
    <source>
        <dbReference type="Proteomes" id="UP000237082"/>
    </source>
</evidence>
<protein>
    <recommendedName>
        <fullName evidence="2">YHYH domain-containing protein</fullName>
    </recommendedName>
</protein>
<accession>A0A2S5DET5</accession>
<dbReference type="EMBL" id="PQWB01000049">
    <property type="protein sequence ID" value="POZ61613.1"/>
    <property type="molecule type" value="Genomic_DNA"/>
</dbReference>
<dbReference type="InterPro" id="IPR025924">
    <property type="entry name" value="YHYH_dom"/>
</dbReference>
<gene>
    <name evidence="3" type="ORF">C2I19_12515</name>
</gene>
<feature type="domain" description="YHYH" evidence="2">
    <location>
        <begin position="125"/>
        <end position="312"/>
    </location>
</feature>
<evidence type="ECO:0000259" key="2">
    <source>
        <dbReference type="Pfam" id="PF14240"/>
    </source>
</evidence>
<feature type="signal peptide" evidence="1">
    <location>
        <begin position="1"/>
        <end position="19"/>
    </location>
</feature>
<dbReference type="Pfam" id="PF14240">
    <property type="entry name" value="YHYH"/>
    <property type="match status" value="1"/>
</dbReference>
<evidence type="ECO:0000313" key="3">
    <source>
        <dbReference type="EMBL" id="POZ61613.1"/>
    </source>
</evidence>
<dbReference type="RefSeq" id="WP_103903028.1">
    <property type="nucleotide sequence ID" value="NZ_PQWB01000049.1"/>
</dbReference>
<name>A0A2S5DET5_9NEIS</name>
<evidence type="ECO:0000256" key="1">
    <source>
        <dbReference type="SAM" id="SignalP"/>
    </source>
</evidence>
<keyword evidence="4" id="KW-1185">Reference proteome</keyword>
<comment type="caution">
    <text evidence="3">The sequence shown here is derived from an EMBL/GenBank/DDBJ whole genome shotgun (WGS) entry which is preliminary data.</text>
</comment>
<keyword evidence="1" id="KW-0732">Signal</keyword>